<evidence type="ECO:0000259" key="7">
    <source>
        <dbReference type="PROSITE" id="PS51917"/>
    </source>
</evidence>
<organism evidence="8 9">
    <name type="scientific">Olpidium bornovanus</name>
    <dbReference type="NCBI Taxonomy" id="278681"/>
    <lineage>
        <taxon>Eukaryota</taxon>
        <taxon>Fungi</taxon>
        <taxon>Fungi incertae sedis</taxon>
        <taxon>Olpidiomycota</taxon>
        <taxon>Olpidiomycotina</taxon>
        <taxon>Olpidiomycetes</taxon>
        <taxon>Olpidiales</taxon>
        <taxon>Olpidiaceae</taxon>
        <taxon>Olpidium</taxon>
    </lineage>
</organism>
<feature type="region of interest" description="Disordered" evidence="6">
    <location>
        <begin position="518"/>
        <end position="537"/>
    </location>
</feature>
<evidence type="ECO:0000256" key="6">
    <source>
        <dbReference type="SAM" id="MobiDB-lite"/>
    </source>
</evidence>
<dbReference type="Pfam" id="PF04683">
    <property type="entry name" value="Rpn13_ADRM1_Pru"/>
    <property type="match status" value="1"/>
</dbReference>
<dbReference type="Pfam" id="PF16550">
    <property type="entry name" value="RPN13_C"/>
    <property type="match status" value="1"/>
</dbReference>
<dbReference type="GO" id="GO:0005737">
    <property type="term" value="C:cytoplasm"/>
    <property type="evidence" value="ECO:0007669"/>
    <property type="project" value="UniProtKB-SubCell"/>
</dbReference>
<dbReference type="Gene3D" id="1.10.2020.20">
    <property type="match status" value="1"/>
</dbReference>
<dbReference type="InterPro" id="IPR044868">
    <property type="entry name" value="Rpn13/ADRM1_Pru"/>
</dbReference>
<dbReference type="OrthoDB" id="340431at2759"/>
<dbReference type="Gene3D" id="2.30.29.70">
    <property type="entry name" value="Proteasomal ubiquitin receptor Rpn13/ADRM1"/>
    <property type="match status" value="1"/>
</dbReference>
<dbReference type="GO" id="GO:0061133">
    <property type="term" value="F:endopeptidase activator activity"/>
    <property type="evidence" value="ECO:0007669"/>
    <property type="project" value="TreeGrafter"/>
</dbReference>
<dbReference type="GO" id="GO:0008541">
    <property type="term" value="C:proteasome regulatory particle, lid subcomplex"/>
    <property type="evidence" value="ECO:0007669"/>
    <property type="project" value="TreeGrafter"/>
</dbReference>
<name>A0A8H7ZSE2_9FUNG</name>
<dbReference type="PANTHER" id="PTHR12225">
    <property type="entry name" value="ADHESION REGULATING MOLECULE 1 110 KDA CELL MEMBRANE GLYCOPROTEIN"/>
    <property type="match status" value="1"/>
</dbReference>
<evidence type="ECO:0000256" key="1">
    <source>
        <dbReference type="ARBA" id="ARBA00004123"/>
    </source>
</evidence>
<evidence type="ECO:0000313" key="9">
    <source>
        <dbReference type="Proteomes" id="UP000673691"/>
    </source>
</evidence>
<keyword evidence="5" id="KW-0539">Nucleus</keyword>
<evidence type="ECO:0000256" key="4">
    <source>
        <dbReference type="ARBA" id="ARBA00022942"/>
    </source>
</evidence>
<dbReference type="InterPro" id="IPR038633">
    <property type="entry name" value="Rpn13/ADRM1_Pru_sf"/>
</dbReference>
<keyword evidence="4" id="KW-0647">Proteasome</keyword>
<dbReference type="PROSITE" id="PS51917">
    <property type="entry name" value="PRU"/>
    <property type="match status" value="1"/>
</dbReference>
<dbReference type="AlphaFoldDB" id="A0A8H7ZSE2"/>
<protein>
    <recommendedName>
        <fullName evidence="7">Pru domain-containing protein</fullName>
    </recommendedName>
</protein>
<dbReference type="InterPro" id="IPR038108">
    <property type="entry name" value="RPN13_DEUBAD_sf"/>
</dbReference>
<sequence length="850" mass="93540">MRRPISGSACVVLRTADPVKFHRTAARNATGYLHFRRTSYHPAFGEEDPVIGGKRCLQTDANAPRWSSNKGMGQLLNAKLLRGNDAWFLFSGSVARGASPRFEELREFDRRRVHYVAKFLRIPVDVRLYAKSAAVRPGALLEIGPANDLVALRGVSESGKPAQEPLNAISLHLLPSPPIPSRQFSARGKVASDELKPVLGWERAGIRHGRQTLMHKFSPGVCLSTGLAVRQVKRQYFLAHTMSSSQQSTQLGEKSVRCRTQGAGATTTPNRCDCRAAHSVDGVGAPPARAAVHYAVVGRSRGRHGRVGHLAVGADLSLLRRCFVRCRYRGENRGMPWAGEKEHREEQKQPRAAGVRWVPEPFKNADTAIRQRLASDPPSRALLQQRPCLVPAWELGSNARSHAFRAPGKLGPVVEPRVLMILFPLLPRPVTRAWATARRMERCEAATTTGGVSPAVGSAELNAEGPSTARRDLAPNYRPRPTPPRAECRNGPFPSPCSWAPAAAPACRAFQGREARQGGRHEHCEAGPQAGVFPPRRGVRAGQRENQRAWGVRSSLLAIAGWTTHLPRSLRSTVVTVAEVRTTKQPLLCRTLAVFGEQRDGRSTSQLRLSSRSVPFDRQGDDELLHFYWKDVASDVTEDDYVVFPDDAVLERVPLANQRVFVLLFKSSCERILFWMQEPKADQDDEILARINVLINRPLTADEVSAPISQMTQNQSVAPINISAAVPWNSAPSGPVSDQQLQQLRNILSGIQVPTGTGMLLWLFQGQWPCHGSLRRSCCCVSKRTGAEAEALNLSRVVTPQVVVPLLDDPKVCEGAKSLFPHLPDSSPRSRQEIEDIVRSPQFQQVCGTS</sequence>
<evidence type="ECO:0000256" key="3">
    <source>
        <dbReference type="ARBA" id="ARBA00022490"/>
    </source>
</evidence>
<reference evidence="8 9" key="1">
    <citation type="journal article" name="Sci. Rep.">
        <title>Genome-scale phylogenetic analyses confirm Olpidium as the closest living zoosporic fungus to the non-flagellated, terrestrial fungi.</title>
        <authorList>
            <person name="Chang Y."/>
            <person name="Rochon D."/>
            <person name="Sekimoto S."/>
            <person name="Wang Y."/>
            <person name="Chovatia M."/>
            <person name="Sandor L."/>
            <person name="Salamov A."/>
            <person name="Grigoriev I.V."/>
            <person name="Stajich J.E."/>
            <person name="Spatafora J.W."/>
        </authorList>
    </citation>
    <scope>NUCLEOTIDE SEQUENCE [LARGE SCALE GENOMIC DNA]</scope>
    <source>
        <strain evidence="8">S191</strain>
    </source>
</reference>
<gene>
    <name evidence="8" type="ORF">BJ554DRAFT_1365</name>
</gene>
<feature type="domain" description="Pru" evidence="7">
    <location>
        <begin position="583"/>
        <end position="698"/>
    </location>
</feature>
<accession>A0A8H7ZSE2</accession>
<dbReference type="GO" id="GO:0070628">
    <property type="term" value="F:proteasome binding"/>
    <property type="evidence" value="ECO:0007669"/>
    <property type="project" value="TreeGrafter"/>
</dbReference>
<evidence type="ECO:0000256" key="2">
    <source>
        <dbReference type="ARBA" id="ARBA00004496"/>
    </source>
</evidence>
<proteinExistence type="predicted"/>
<dbReference type="InterPro" id="IPR032368">
    <property type="entry name" value="RPN13_DEUBAD"/>
</dbReference>
<evidence type="ECO:0000256" key="5">
    <source>
        <dbReference type="ARBA" id="ARBA00023242"/>
    </source>
</evidence>
<dbReference type="InterPro" id="IPR006773">
    <property type="entry name" value="Rpn13/ADRM1"/>
</dbReference>
<dbReference type="PANTHER" id="PTHR12225:SF0">
    <property type="entry name" value="PROTEASOMAL UBIQUITIN RECEPTOR ADRM1"/>
    <property type="match status" value="1"/>
</dbReference>
<evidence type="ECO:0000313" key="8">
    <source>
        <dbReference type="EMBL" id="KAG5458410.1"/>
    </source>
</evidence>
<dbReference type="Proteomes" id="UP000673691">
    <property type="component" value="Unassembled WGS sequence"/>
</dbReference>
<comment type="caution">
    <text evidence="8">The sequence shown here is derived from an EMBL/GenBank/DDBJ whole genome shotgun (WGS) entry which is preliminary data.</text>
</comment>
<keyword evidence="9" id="KW-1185">Reference proteome</keyword>
<keyword evidence="3" id="KW-0963">Cytoplasm</keyword>
<comment type="subcellular location">
    <subcellularLocation>
        <location evidence="2">Cytoplasm</location>
    </subcellularLocation>
    <subcellularLocation>
        <location evidence="1">Nucleus</location>
    </subcellularLocation>
</comment>
<dbReference type="EMBL" id="JAEFCI010008517">
    <property type="protein sequence ID" value="KAG5458410.1"/>
    <property type="molecule type" value="Genomic_DNA"/>
</dbReference>
<dbReference type="GO" id="GO:0005634">
    <property type="term" value="C:nucleus"/>
    <property type="evidence" value="ECO:0007669"/>
    <property type="project" value="UniProtKB-SubCell"/>
</dbReference>
<feature type="region of interest" description="Disordered" evidence="6">
    <location>
        <begin position="445"/>
        <end position="489"/>
    </location>
</feature>